<comment type="caution">
    <text evidence="1">The sequence shown here is derived from an EMBL/GenBank/DDBJ whole genome shotgun (WGS) entry which is preliminary data.</text>
</comment>
<sequence length="91" mass="9715">MRDADPLCRAEGLHSQEILVGAHTPEIKFRVSFPFGGERAAENSFLSVRNAKRALSIPGARRISPPLLGIPGTPGSDCSCGLVFSPLFLPL</sequence>
<evidence type="ECO:0000313" key="2">
    <source>
        <dbReference type="Proteomes" id="UP000499080"/>
    </source>
</evidence>
<organism evidence="1 2">
    <name type="scientific">Araneus ventricosus</name>
    <name type="common">Orbweaver spider</name>
    <name type="synonym">Epeira ventricosa</name>
    <dbReference type="NCBI Taxonomy" id="182803"/>
    <lineage>
        <taxon>Eukaryota</taxon>
        <taxon>Metazoa</taxon>
        <taxon>Ecdysozoa</taxon>
        <taxon>Arthropoda</taxon>
        <taxon>Chelicerata</taxon>
        <taxon>Arachnida</taxon>
        <taxon>Araneae</taxon>
        <taxon>Araneomorphae</taxon>
        <taxon>Entelegynae</taxon>
        <taxon>Araneoidea</taxon>
        <taxon>Araneidae</taxon>
        <taxon>Araneus</taxon>
    </lineage>
</organism>
<gene>
    <name evidence="1" type="ORF">AVEN_18726_1</name>
</gene>
<evidence type="ECO:0000313" key="1">
    <source>
        <dbReference type="EMBL" id="GBM53960.1"/>
    </source>
</evidence>
<dbReference type="EMBL" id="BGPR01001439">
    <property type="protein sequence ID" value="GBM53960.1"/>
    <property type="molecule type" value="Genomic_DNA"/>
</dbReference>
<proteinExistence type="predicted"/>
<keyword evidence="2" id="KW-1185">Reference proteome</keyword>
<protein>
    <submittedName>
        <fullName evidence="1">Uncharacterized protein</fullName>
    </submittedName>
</protein>
<dbReference type="Proteomes" id="UP000499080">
    <property type="component" value="Unassembled WGS sequence"/>
</dbReference>
<reference evidence="1 2" key="1">
    <citation type="journal article" date="2019" name="Sci. Rep.">
        <title>Orb-weaving spider Araneus ventricosus genome elucidates the spidroin gene catalogue.</title>
        <authorList>
            <person name="Kono N."/>
            <person name="Nakamura H."/>
            <person name="Ohtoshi R."/>
            <person name="Moran D.A.P."/>
            <person name="Shinohara A."/>
            <person name="Yoshida Y."/>
            <person name="Fujiwara M."/>
            <person name="Mori M."/>
            <person name="Tomita M."/>
            <person name="Arakawa K."/>
        </authorList>
    </citation>
    <scope>NUCLEOTIDE SEQUENCE [LARGE SCALE GENOMIC DNA]</scope>
</reference>
<dbReference type="AlphaFoldDB" id="A0A4Y2GK06"/>
<name>A0A4Y2GK06_ARAVE</name>
<accession>A0A4Y2GK06</accession>